<reference evidence="5 6" key="1">
    <citation type="submission" date="2019-11" db="EMBL/GenBank/DDBJ databases">
        <title>Draft genome sequence of Labilibaculum sp. strain SYP isolated from Black Sea.</title>
        <authorList>
            <person name="Yadav S."/>
            <person name="Villanueva L."/>
        </authorList>
    </citation>
    <scope>NUCLEOTIDE SEQUENCE [LARGE SCALE GENOMIC DNA]</scope>
    <source>
        <strain evidence="5 6">44</strain>
    </source>
</reference>
<evidence type="ECO:0000313" key="5">
    <source>
        <dbReference type="EMBL" id="MVB08606.1"/>
    </source>
</evidence>
<dbReference type="AlphaFoldDB" id="A0A7M4D9S2"/>
<evidence type="ECO:0000259" key="3">
    <source>
        <dbReference type="Pfam" id="PF09990"/>
    </source>
</evidence>
<feature type="transmembrane region" description="Helical" evidence="2">
    <location>
        <begin position="41"/>
        <end position="60"/>
    </location>
</feature>
<name>A0A7M4D9S2_9BACT</name>
<dbReference type="Proteomes" id="UP000462449">
    <property type="component" value="Unassembled WGS sequence"/>
</dbReference>
<feature type="transmembrane region" description="Helical" evidence="2">
    <location>
        <begin position="80"/>
        <end position="98"/>
    </location>
</feature>
<comment type="caution">
    <text evidence="4">The sequence shown here is derived from an EMBL/GenBank/DDBJ whole genome shotgun (WGS) entry which is preliminary data.</text>
</comment>
<dbReference type="InterPro" id="IPR019251">
    <property type="entry name" value="DUF2231_TM"/>
</dbReference>
<feature type="transmembrane region" description="Helical" evidence="2">
    <location>
        <begin position="105"/>
        <end position="126"/>
    </location>
</feature>
<keyword evidence="2" id="KW-0812">Transmembrane</keyword>
<evidence type="ECO:0000313" key="6">
    <source>
        <dbReference type="Proteomes" id="UP000285951"/>
    </source>
</evidence>
<feature type="region of interest" description="Disordered" evidence="1">
    <location>
        <begin position="150"/>
        <end position="170"/>
    </location>
</feature>
<feature type="domain" description="DUF2231" evidence="3">
    <location>
        <begin position="2"/>
        <end position="141"/>
    </location>
</feature>
<keyword evidence="6" id="KW-1185">Reference proteome</keyword>
<evidence type="ECO:0000313" key="7">
    <source>
        <dbReference type="Proteomes" id="UP000462449"/>
    </source>
</evidence>
<dbReference type="EMBL" id="QTZN02000047">
    <property type="protein sequence ID" value="MVB08606.1"/>
    <property type="molecule type" value="Genomic_DNA"/>
</dbReference>
<keyword evidence="2" id="KW-1133">Transmembrane helix</keyword>
<dbReference type="EMBL" id="WOTW01000047">
    <property type="protein sequence ID" value="MUP39401.1"/>
    <property type="molecule type" value="Genomic_DNA"/>
</dbReference>
<feature type="transmembrane region" description="Helical" evidence="2">
    <location>
        <begin position="12"/>
        <end position="29"/>
    </location>
</feature>
<evidence type="ECO:0000256" key="1">
    <source>
        <dbReference type="SAM" id="MobiDB-lite"/>
    </source>
</evidence>
<dbReference type="RefSeq" id="WP_156196825.1">
    <property type="nucleotide sequence ID" value="NZ_QTZN02000047.1"/>
</dbReference>
<gene>
    <name evidence="5" type="ORF">DWB62_016390</name>
    <name evidence="4" type="ORF">GNY23_16390</name>
</gene>
<keyword evidence="2" id="KW-0472">Membrane</keyword>
<proteinExistence type="predicted"/>
<evidence type="ECO:0000256" key="2">
    <source>
        <dbReference type="SAM" id="Phobius"/>
    </source>
</evidence>
<organism evidence="4 7">
    <name type="scientific">Labilibaculum euxinus</name>
    <dbReference type="NCBI Taxonomy" id="2686357"/>
    <lineage>
        <taxon>Bacteria</taxon>
        <taxon>Pseudomonadati</taxon>
        <taxon>Bacteroidota</taxon>
        <taxon>Bacteroidia</taxon>
        <taxon>Marinilabiliales</taxon>
        <taxon>Marinifilaceae</taxon>
        <taxon>Labilibaculum</taxon>
    </lineage>
</organism>
<evidence type="ECO:0000313" key="4">
    <source>
        <dbReference type="EMBL" id="MUP39401.1"/>
    </source>
</evidence>
<dbReference type="Proteomes" id="UP000285951">
    <property type="component" value="Unassembled WGS sequence"/>
</dbReference>
<accession>A0A7M4D9S2</accession>
<dbReference type="Pfam" id="PF09990">
    <property type="entry name" value="DUF2231"/>
    <property type="match status" value="1"/>
</dbReference>
<reference evidence="4 7" key="2">
    <citation type="submission" date="2019-12" db="EMBL/GenBank/DDBJ databases">
        <title>Draft genome sequence of Labilibaculum sp. strain 44 isolated from deep waters of Black Sea.</title>
        <authorList>
            <person name="Yadav S."/>
            <person name="Villanueva L."/>
        </authorList>
    </citation>
    <scope>NUCLEOTIDE SEQUENCE [LARGE SCALE GENOMIC DNA]</scope>
    <source>
        <strain evidence="4 7">44</strain>
    </source>
</reference>
<protein>
    <submittedName>
        <fullName evidence="4">DUF2231 domain-containing protein</fullName>
    </submittedName>
</protein>
<sequence length="170" mass="19114">MIPLHPRIVHFPIALLLAATAFAILAIIFKGKRDLFKELTIWNLTLGIIGAIFAIASGLSEEGSLVHNETIHSIMETHKLLGFIFFGIYILLLLWLVVRKSKMKNFEFTGIVVLLVLSSGILSYSAHLGGKMVYEHGAGVSPMEKILKSKDHNHDHNHNDEHQEHDEHKH</sequence>